<evidence type="ECO:0000313" key="2">
    <source>
        <dbReference type="Proteomes" id="UP001161247"/>
    </source>
</evidence>
<dbReference type="InterPro" id="IPR001353">
    <property type="entry name" value="Proteasome_sua/b"/>
</dbReference>
<sequence>MKCREHELNEGRKASAADVSQWLSDFLSLHPDSDDSLSLGILVAGWDNSSGPSLYKVNGKGELLKSLWLGTGSASAGTGSFICKDIDRSSKVQATELVKRALFLAAFDAPESCKFVSECQNRHFREAGLSLEDQERLKEVRDYERPSKRSWAIVGRPGAPKRSPRL</sequence>
<name>A0AAV1DI71_OLDCO</name>
<gene>
    <name evidence="1" type="ORF">OLC1_LOCUS15192</name>
</gene>
<dbReference type="SUPFAM" id="SSF56235">
    <property type="entry name" value="N-terminal nucleophile aminohydrolases (Ntn hydrolases)"/>
    <property type="match status" value="1"/>
</dbReference>
<keyword evidence="2" id="KW-1185">Reference proteome</keyword>
<reference evidence="1" key="1">
    <citation type="submission" date="2023-03" db="EMBL/GenBank/DDBJ databases">
        <authorList>
            <person name="Julca I."/>
        </authorList>
    </citation>
    <scope>NUCLEOTIDE SEQUENCE</scope>
</reference>
<dbReference type="Gene3D" id="3.60.20.10">
    <property type="entry name" value="Glutamine Phosphoribosylpyrophosphate, subunit 1, domain 1"/>
    <property type="match status" value="1"/>
</dbReference>
<accession>A0AAV1DI71</accession>
<proteinExistence type="predicted"/>
<dbReference type="AlphaFoldDB" id="A0AAV1DI71"/>
<organism evidence="1 2">
    <name type="scientific">Oldenlandia corymbosa var. corymbosa</name>
    <dbReference type="NCBI Taxonomy" id="529605"/>
    <lineage>
        <taxon>Eukaryota</taxon>
        <taxon>Viridiplantae</taxon>
        <taxon>Streptophyta</taxon>
        <taxon>Embryophyta</taxon>
        <taxon>Tracheophyta</taxon>
        <taxon>Spermatophyta</taxon>
        <taxon>Magnoliopsida</taxon>
        <taxon>eudicotyledons</taxon>
        <taxon>Gunneridae</taxon>
        <taxon>Pentapetalae</taxon>
        <taxon>asterids</taxon>
        <taxon>lamiids</taxon>
        <taxon>Gentianales</taxon>
        <taxon>Rubiaceae</taxon>
        <taxon>Rubioideae</taxon>
        <taxon>Spermacoceae</taxon>
        <taxon>Hedyotis-Oldenlandia complex</taxon>
        <taxon>Oldenlandia</taxon>
    </lineage>
</organism>
<dbReference type="EMBL" id="OX459122">
    <property type="protein sequence ID" value="CAI9106740.1"/>
    <property type="molecule type" value="Genomic_DNA"/>
</dbReference>
<dbReference type="GO" id="GO:0051603">
    <property type="term" value="P:proteolysis involved in protein catabolic process"/>
    <property type="evidence" value="ECO:0007669"/>
    <property type="project" value="InterPro"/>
</dbReference>
<dbReference type="Pfam" id="PF00227">
    <property type="entry name" value="Proteasome"/>
    <property type="match status" value="1"/>
</dbReference>
<protein>
    <submittedName>
        <fullName evidence="1">OLC1v1005959C1</fullName>
    </submittedName>
</protein>
<evidence type="ECO:0000313" key="1">
    <source>
        <dbReference type="EMBL" id="CAI9106740.1"/>
    </source>
</evidence>
<dbReference type="GO" id="GO:0005839">
    <property type="term" value="C:proteasome core complex"/>
    <property type="evidence" value="ECO:0007669"/>
    <property type="project" value="InterPro"/>
</dbReference>
<dbReference type="InterPro" id="IPR029055">
    <property type="entry name" value="Ntn_hydrolases_N"/>
</dbReference>
<dbReference type="Proteomes" id="UP001161247">
    <property type="component" value="Chromosome 5"/>
</dbReference>